<evidence type="ECO:0000313" key="2">
    <source>
        <dbReference type="EMBL" id="KXU37910.1"/>
    </source>
</evidence>
<protein>
    <recommendedName>
        <fullName evidence="4">Acyltransferase 3 domain-containing protein</fullName>
    </recommendedName>
</protein>
<dbReference type="Proteomes" id="UP000070058">
    <property type="component" value="Unassembled WGS sequence"/>
</dbReference>
<dbReference type="AlphaFoldDB" id="A0A139STX7"/>
<feature type="transmembrane region" description="Helical" evidence="1">
    <location>
        <begin position="91"/>
        <end position="114"/>
    </location>
</feature>
<gene>
    <name evidence="2" type="ORF">AXK11_01825</name>
</gene>
<sequence>MFGLLTAPLVFRPIVHFFLPHLGGDRPNWLRLVSVFAAFGFLFWVVFKPVRIGWLSSVGRWTYSTYLLHLVVIMAVHWVGQFPFFSGLYRIPLFFTFLVLIISFAVGAVAYRWIEQPSDAIGKRLAAGR</sequence>
<evidence type="ECO:0000256" key="1">
    <source>
        <dbReference type="SAM" id="Phobius"/>
    </source>
</evidence>
<evidence type="ECO:0008006" key="4">
    <source>
        <dbReference type="Google" id="ProtNLM"/>
    </source>
</evidence>
<feature type="transmembrane region" description="Helical" evidence="1">
    <location>
        <begin position="67"/>
        <end position="85"/>
    </location>
</feature>
<keyword evidence="1" id="KW-1133">Transmembrane helix</keyword>
<proteinExistence type="predicted"/>
<keyword evidence="3" id="KW-1185">Reference proteome</keyword>
<comment type="caution">
    <text evidence="2">The sequence shown here is derived from an EMBL/GenBank/DDBJ whole genome shotgun (WGS) entry which is preliminary data.</text>
</comment>
<dbReference type="EMBL" id="LSZQ01000011">
    <property type="protein sequence ID" value="KXU37910.1"/>
    <property type="molecule type" value="Genomic_DNA"/>
</dbReference>
<reference evidence="3" key="1">
    <citation type="submission" date="2016-02" db="EMBL/GenBank/DDBJ databases">
        <authorList>
            <person name="Sanders J.G."/>
            <person name="Lin J.Y."/>
            <person name="Wertz J.T."/>
            <person name="Russell J.A."/>
            <person name="Moreau C.S."/>
            <person name="Powell S."/>
        </authorList>
    </citation>
    <scope>NUCLEOTIDE SEQUENCE [LARGE SCALE GENOMIC DNA]</scope>
    <source>
        <strain evidence="3">CAG34</strain>
    </source>
</reference>
<keyword evidence="1" id="KW-0812">Transmembrane</keyword>
<feature type="transmembrane region" description="Helical" evidence="1">
    <location>
        <begin position="29"/>
        <end position="47"/>
    </location>
</feature>
<name>A0A139STX7_9BACT</name>
<keyword evidence="1" id="KW-0472">Membrane</keyword>
<evidence type="ECO:0000313" key="3">
    <source>
        <dbReference type="Proteomes" id="UP000070058"/>
    </source>
</evidence>
<organism evidence="2 3">
    <name type="scientific">Cephaloticoccus primus</name>
    <dbReference type="NCBI Taxonomy" id="1548207"/>
    <lineage>
        <taxon>Bacteria</taxon>
        <taxon>Pseudomonadati</taxon>
        <taxon>Verrucomicrobiota</taxon>
        <taxon>Opitutia</taxon>
        <taxon>Opitutales</taxon>
        <taxon>Opitutaceae</taxon>
        <taxon>Cephaloticoccus</taxon>
    </lineage>
</organism>
<accession>A0A139STX7</accession>